<dbReference type="GO" id="GO:0006974">
    <property type="term" value="P:DNA damage response"/>
    <property type="evidence" value="ECO:0007669"/>
    <property type="project" value="TreeGrafter"/>
</dbReference>
<organism evidence="1 2">
    <name type="scientific">Cerasibacillus terrae</name>
    <dbReference type="NCBI Taxonomy" id="2498845"/>
    <lineage>
        <taxon>Bacteria</taxon>
        <taxon>Bacillati</taxon>
        <taxon>Bacillota</taxon>
        <taxon>Bacilli</taxon>
        <taxon>Bacillales</taxon>
        <taxon>Bacillaceae</taxon>
        <taxon>Cerasibacillus</taxon>
    </lineage>
</organism>
<gene>
    <name evidence="1" type="ORF">FHP05_09410</name>
</gene>
<dbReference type="PANTHER" id="PTHR34387:SF1">
    <property type="entry name" value="PERIPLASMIC IMMUNOGENIC PROTEIN"/>
    <property type="match status" value="1"/>
</dbReference>
<evidence type="ECO:0000313" key="2">
    <source>
        <dbReference type="Proteomes" id="UP000321574"/>
    </source>
</evidence>
<name>A0A5C8NTN1_9BACI</name>
<protein>
    <submittedName>
        <fullName evidence="1">DUF541 domain-containing protein</fullName>
    </submittedName>
</protein>
<dbReference type="Pfam" id="PF04402">
    <property type="entry name" value="SIMPL"/>
    <property type="match status" value="1"/>
</dbReference>
<dbReference type="Gene3D" id="3.30.70.2970">
    <property type="entry name" value="Protein of unknown function (DUF541), domain 2"/>
    <property type="match status" value="1"/>
</dbReference>
<dbReference type="RefSeq" id="WP_147667395.1">
    <property type="nucleotide sequence ID" value="NZ_VDUW01000005.1"/>
</dbReference>
<proteinExistence type="predicted"/>
<dbReference type="Proteomes" id="UP000321574">
    <property type="component" value="Unassembled WGS sequence"/>
</dbReference>
<comment type="caution">
    <text evidence="1">The sequence shown here is derived from an EMBL/GenBank/DDBJ whole genome shotgun (WGS) entry which is preliminary data.</text>
</comment>
<accession>A0A5C8NTN1</accession>
<evidence type="ECO:0000313" key="1">
    <source>
        <dbReference type="EMBL" id="TXL64523.1"/>
    </source>
</evidence>
<dbReference type="PANTHER" id="PTHR34387">
    <property type="entry name" value="SLR1258 PROTEIN"/>
    <property type="match status" value="1"/>
</dbReference>
<keyword evidence="2" id="KW-1185">Reference proteome</keyword>
<dbReference type="InterPro" id="IPR007497">
    <property type="entry name" value="SIMPL/DUF541"/>
</dbReference>
<dbReference type="Gene3D" id="3.30.110.170">
    <property type="entry name" value="Protein of unknown function (DUF541), domain 1"/>
    <property type="match status" value="1"/>
</dbReference>
<dbReference type="OrthoDB" id="9785192at2"/>
<dbReference type="InterPro" id="IPR052022">
    <property type="entry name" value="26kDa_periplasmic_antigen"/>
</dbReference>
<dbReference type="EMBL" id="VDUW01000005">
    <property type="protein sequence ID" value="TXL64523.1"/>
    <property type="molecule type" value="Genomic_DNA"/>
</dbReference>
<dbReference type="AlphaFoldDB" id="A0A5C8NTN1"/>
<reference evidence="1 2" key="1">
    <citation type="submission" date="2019-06" db="EMBL/GenBank/DDBJ databases">
        <title>Cerasibacillus sp. nov., isolated from maize field.</title>
        <authorList>
            <person name="Lin S.-Y."/>
            <person name="Tsai C.-F."/>
            <person name="Young C.-C."/>
        </authorList>
    </citation>
    <scope>NUCLEOTIDE SEQUENCE [LARGE SCALE GENOMIC DNA]</scope>
    <source>
        <strain evidence="1 2">CC-CFT480</strain>
    </source>
</reference>
<sequence length="215" mass="24284">MQYPYMMTNQVRSNLNQIITVFGEGSISVAPNIARIRISIQTENMQLMAAQQENANKTNQVIESLVQLGISRENIQTVVYDIHPQYDYIEEKQVFRGYEVIHGLSVQIENIGETGRVIDTAIKSGANRIEGIDFTVKHPQVIYQQALIKALENAQRKAETIARTLQLSLHTQPIKITEITKQVPQPYLATMEKSITPIQPGQITVQATVEVKYAY</sequence>